<dbReference type="Proteomes" id="UP000603141">
    <property type="component" value="Unassembled WGS sequence"/>
</dbReference>
<dbReference type="RefSeq" id="WP_200267259.1">
    <property type="nucleotide sequence ID" value="NZ_JAENIJ010000003.1"/>
</dbReference>
<gene>
    <name evidence="2" type="ORF">JIN85_02350</name>
</gene>
<protein>
    <submittedName>
        <fullName evidence="2">Uncharacterized protein</fullName>
    </submittedName>
</protein>
<evidence type="ECO:0000256" key="1">
    <source>
        <dbReference type="SAM" id="Phobius"/>
    </source>
</evidence>
<name>A0A934S5P8_9BACT</name>
<proteinExistence type="predicted"/>
<keyword evidence="1" id="KW-0472">Membrane</keyword>
<keyword evidence="3" id="KW-1185">Reference proteome</keyword>
<keyword evidence="1" id="KW-1133">Transmembrane helix</keyword>
<sequence>MKKFSFMLFGFAVFSMMWCFMVLLNMDPKELWAVPIGIAFLVLFGIAATMAFALKALEKSIIEMKVIPKDATTNQDAPNA</sequence>
<feature type="transmembrane region" description="Helical" evidence="1">
    <location>
        <begin position="32"/>
        <end position="54"/>
    </location>
</feature>
<organism evidence="2 3">
    <name type="scientific">Luteolibacter pohnpeiensis</name>
    <dbReference type="NCBI Taxonomy" id="454153"/>
    <lineage>
        <taxon>Bacteria</taxon>
        <taxon>Pseudomonadati</taxon>
        <taxon>Verrucomicrobiota</taxon>
        <taxon>Verrucomicrobiia</taxon>
        <taxon>Verrucomicrobiales</taxon>
        <taxon>Verrucomicrobiaceae</taxon>
        <taxon>Luteolibacter</taxon>
    </lineage>
</organism>
<feature type="transmembrane region" description="Helical" evidence="1">
    <location>
        <begin position="7"/>
        <end position="26"/>
    </location>
</feature>
<dbReference type="AlphaFoldDB" id="A0A934S5P8"/>
<dbReference type="EMBL" id="JAENIJ010000003">
    <property type="protein sequence ID" value="MBK1881236.1"/>
    <property type="molecule type" value="Genomic_DNA"/>
</dbReference>
<comment type="caution">
    <text evidence="2">The sequence shown here is derived from an EMBL/GenBank/DDBJ whole genome shotgun (WGS) entry which is preliminary data.</text>
</comment>
<evidence type="ECO:0000313" key="3">
    <source>
        <dbReference type="Proteomes" id="UP000603141"/>
    </source>
</evidence>
<reference evidence="2" key="1">
    <citation type="submission" date="2021-01" db="EMBL/GenBank/DDBJ databases">
        <title>Modified the classification status of verrucomicrobia.</title>
        <authorList>
            <person name="Feng X."/>
        </authorList>
    </citation>
    <scope>NUCLEOTIDE SEQUENCE</scope>
    <source>
        <strain evidence="2">KCTC 22041</strain>
    </source>
</reference>
<accession>A0A934S5P8</accession>
<keyword evidence="1" id="KW-0812">Transmembrane</keyword>
<evidence type="ECO:0000313" key="2">
    <source>
        <dbReference type="EMBL" id="MBK1881236.1"/>
    </source>
</evidence>